<gene>
    <name evidence="3" type="ORF">K503DRAFT_801737</name>
</gene>
<dbReference type="InterPro" id="IPR010730">
    <property type="entry name" value="HET"/>
</dbReference>
<dbReference type="AlphaFoldDB" id="A0A1B7MW37"/>
<keyword evidence="1" id="KW-0812">Transmembrane</keyword>
<protein>
    <recommendedName>
        <fullName evidence="2">Heterokaryon incompatibility domain-containing protein</fullName>
    </recommendedName>
</protein>
<dbReference type="Proteomes" id="UP000092154">
    <property type="component" value="Unassembled WGS sequence"/>
</dbReference>
<dbReference type="STRING" id="1314800.A0A1B7MW37"/>
<name>A0A1B7MW37_9AGAM</name>
<dbReference type="EMBL" id="KV448392">
    <property type="protein sequence ID" value="OAX36814.1"/>
    <property type="molecule type" value="Genomic_DNA"/>
</dbReference>
<dbReference type="InParanoid" id="A0A1B7MW37"/>
<dbReference type="Pfam" id="PF06985">
    <property type="entry name" value="HET"/>
    <property type="match status" value="1"/>
</dbReference>
<keyword evidence="1" id="KW-0472">Membrane</keyword>
<reference evidence="3 4" key="1">
    <citation type="submission" date="2016-06" db="EMBL/GenBank/DDBJ databases">
        <title>Comparative genomics of the ectomycorrhizal sister species Rhizopogon vinicolor and Rhizopogon vesiculosus (Basidiomycota: Boletales) reveals a divergence of the mating type B locus.</title>
        <authorList>
            <consortium name="DOE Joint Genome Institute"/>
            <person name="Mujic A.B."/>
            <person name="Kuo A."/>
            <person name="Tritt A."/>
            <person name="Lipzen A."/>
            <person name="Chen C."/>
            <person name="Johnson J."/>
            <person name="Sharma A."/>
            <person name="Barry K."/>
            <person name="Grigoriev I.V."/>
            <person name="Spatafora J.W."/>
        </authorList>
    </citation>
    <scope>NUCLEOTIDE SEQUENCE [LARGE SCALE GENOMIC DNA]</scope>
    <source>
        <strain evidence="3 4">AM-OR11-026</strain>
    </source>
</reference>
<evidence type="ECO:0000259" key="2">
    <source>
        <dbReference type="Pfam" id="PF06985"/>
    </source>
</evidence>
<organism evidence="3 4">
    <name type="scientific">Rhizopogon vinicolor AM-OR11-026</name>
    <dbReference type="NCBI Taxonomy" id="1314800"/>
    <lineage>
        <taxon>Eukaryota</taxon>
        <taxon>Fungi</taxon>
        <taxon>Dikarya</taxon>
        <taxon>Basidiomycota</taxon>
        <taxon>Agaricomycotina</taxon>
        <taxon>Agaricomycetes</taxon>
        <taxon>Agaricomycetidae</taxon>
        <taxon>Boletales</taxon>
        <taxon>Suillineae</taxon>
        <taxon>Rhizopogonaceae</taxon>
        <taxon>Rhizopogon</taxon>
    </lineage>
</organism>
<keyword evidence="4" id="KW-1185">Reference proteome</keyword>
<sequence length="579" mass="65743">MSGFRKTTTNMPLAAALLAKFRGDCRVAHDSQVTQEVGKTTFASALCRLSAQDNGKELAVIGTKSADPITQYWLSLVICELKPALRTAEAINWLTVEQTYDLARVFQLTASMQWGLPVTQQETITCHDDFRHAKSHGLEQRYVSPTTGICRKLVVQAVKPNGSLEVPIKSHTDHALKLALGVLETPLRGWGILWRLVKWLFFSLKLFWSVLVILAQILLQVFSLVFLQVDLSDDSEDDTEVYNMWYYKRYVRKFQGQLWAARSSKEHSSRVVPEGETIITHALYPRVLVILDREKNAWEHCEDRETIIRTRFIAISYCTVDAYKRGPDENRDKALFIEEVRTAVLGQKFEAYWLDCECIGKTPEEENRDMYCMADVYRCAEVTLVMLGRAGAGNSPVMDAETDNWPIPLKHRDEFDLMKLNYEASPLRLYCGNSLVEPADVNDALTGTVIEVYFDLMCGNLVTSGAAFRAERVYALMCFFENRIHPTQSEDELLALARLLMANDNDRIAERMMFMLPSTIAQTACWYANDDVYDANLRDIVPEIQIVGVTENGALVLDGCRAAAIRWKDFPKRISPGQR</sequence>
<evidence type="ECO:0000313" key="4">
    <source>
        <dbReference type="Proteomes" id="UP000092154"/>
    </source>
</evidence>
<keyword evidence="1" id="KW-1133">Transmembrane helix</keyword>
<evidence type="ECO:0000313" key="3">
    <source>
        <dbReference type="EMBL" id="OAX36814.1"/>
    </source>
</evidence>
<proteinExistence type="predicted"/>
<feature type="domain" description="Heterokaryon incompatibility" evidence="2">
    <location>
        <begin position="344"/>
        <end position="400"/>
    </location>
</feature>
<dbReference type="OrthoDB" id="2624308at2759"/>
<evidence type="ECO:0000256" key="1">
    <source>
        <dbReference type="SAM" id="Phobius"/>
    </source>
</evidence>
<feature type="transmembrane region" description="Helical" evidence="1">
    <location>
        <begin position="206"/>
        <end position="227"/>
    </location>
</feature>
<accession>A0A1B7MW37</accession>